<dbReference type="Gene3D" id="3.40.1050.10">
    <property type="entry name" value="Carbonic anhydrase"/>
    <property type="match status" value="1"/>
</dbReference>
<dbReference type="AlphaFoldDB" id="L9UBQ7"/>
<dbReference type="PROSITE" id="PS00704">
    <property type="entry name" value="PROK_CO2_ANHYDRASE_1"/>
    <property type="match status" value="1"/>
</dbReference>
<comment type="caution">
    <text evidence="8">The sequence shown here is derived from an EMBL/GenBank/DDBJ whole genome shotgun (WGS) entry which is preliminary data.</text>
</comment>
<dbReference type="PROSITE" id="PS00705">
    <property type="entry name" value="PROK_CO2_ANHYDRASE_2"/>
    <property type="match status" value="1"/>
</dbReference>
<dbReference type="SUPFAM" id="SSF53056">
    <property type="entry name" value="beta-carbonic anhydrase, cab"/>
    <property type="match status" value="1"/>
</dbReference>
<dbReference type="CDD" id="cd00883">
    <property type="entry name" value="beta_CA_cladeA"/>
    <property type="match status" value="1"/>
</dbReference>
<feature type="binding site" evidence="6">
    <location>
        <position position="64"/>
    </location>
    <ligand>
        <name>Zn(2+)</name>
        <dbReference type="ChEBI" id="CHEBI:29105"/>
    </ligand>
</feature>
<dbReference type="GO" id="GO:0004089">
    <property type="term" value="F:carbonate dehydratase activity"/>
    <property type="evidence" value="ECO:0007669"/>
    <property type="project" value="UniProtKB-UniRule"/>
</dbReference>
<evidence type="ECO:0000256" key="6">
    <source>
        <dbReference type="PIRSR" id="PIRSR601765-1"/>
    </source>
</evidence>
<dbReference type="EC" id="4.2.1.1" evidence="7"/>
<dbReference type="Pfam" id="PF00484">
    <property type="entry name" value="Pro_CA"/>
    <property type="match status" value="1"/>
</dbReference>
<dbReference type="InterPro" id="IPR001765">
    <property type="entry name" value="Carbonic_anhydrase"/>
</dbReference>
<gene>
    <name evidence="8" type="ORF">HALTITAN_0981</name>
</gene>
<dbReference type="SMART" id="SM00947">
    <property type="entry name" value="Pro_CA"/>
    <property type="match status" value="1"/>
</dbReference>
<evidence type="ECO:0000256" key="1">
    <source>
        <dbReference type="ARBA" id="ARBA00006217"/>
    </source>
</evidence>
<evidence type="ECO:0000256" key="4">
    <source>
        <dbReference type="ARBA" id="ARBA00023239"/>
    </source>
</evidence>
<proteinExistence type="inferred from homology"/>
<organism evidence="8 9">
    <name type="scientific">Vreelandella titanicae BH1</name>
    <dbReference type="NCBI Taxonomy" id="1204738"/>
    <lineage>
        <taxon>Bacteria</taxon>
        <taxon>Pseudomonadati</taxon>
        <taxon>Pseudomonadota</taxon>
        <taxon>Gammaproteobacteria</taxon>
        <taxon>Oceanospirillales</taxon>
        <taxon>Halomonadaceae</taxon>
        <taxon>Vreelandella</taxon>
    </lineage>
</organism>
<comment type="similarity">
    <text evidence="1 7">Belongs to the beta-class carbonic anhydrase family.</text>
</comment>
<comment type="function">
    <text evidence="7">Reversible hydration of carbon dioxide.</text>
</comment>
<dbReference type="EMBL" id="AOPO01000002">
    <property type="protein sequence ID" value="ELY22395.1"/>
    <property type="molecule type" value="Genomic_DNA"/>
</dbReference>
<keyword evidence="2 6" id="KW-0479">Metal-binding</keyword>
<dbReference type="PANTHER" id="PTHR11002">
    <property type="entry name" value="CARBONIC ANHYDRASE"/>
    <property type="match status" value="1"/>
</dbReference>
<dbReference type="NCBIfam" id="NF007756">
    <property type="entry name" value="PRK10437.1"/>
    <property type="match status" value="1"/>
</dbReference>
<keyword evidence="4 7" id="KW-0456">Lyase</keyword>
<dbReference type="PANTHER" id="PTHR11002:SF76">
    <property type="entry name" value="CARBONIC ANHYDRASE"/>
    <property type="match status" value="1"/>
</dbReference>
<dbReference type="PATRIC" id="fig|1204738.3.peg.1479"/>
<comment type="cofactor">
    <cofactor evidence="6">
        <name>Zn(2+)</name>
        <dbReference type="ChEBI" id="CHEBI:29105"/>
    </cofactor>
    <text evidence="6">Binds 1 zinc ion per subunit.</text>
</comment>
<comment type="catalytic activity">
    <reaction evidence="5 7">
        <text>hydrogencarbonate + H(+) = CO2 + H2O</text>
        <dbReference type="Rhea" id="RHEA:10748"/>
        <dbReference type="ChEBI" id="CHEBI:15377"/>
        <dbReference type="ChEBI" id="CHEBI:15378"/>
        <dbReference type="ChEBI" id="CHEBI:16526"/>
        <dbReference type="ChEBI" id="CHEBI:17544"/>
        <dbReference type="EC" id="4.2.1.1"/>
    </reaction>
</comment>
<evidence type="ECO:0000256" key="5">
    <source>
        <dbReference type="ARBA" id="ARBA00048348"/>
    </source>
</evidence>
<evidence type="ECO:0000256" key="7">
    <source>
        <dbReference type="RuleBase" id="RU003956"/>
    </source>
</evidence>
<dbReference type="FunFam" id="3.40.1050.10:FF:000001">
    <property type="entry name" value="Carbonic anhydrase"/>
    <property type="match status" value="1"/>
</dbReference>
<dbReference type="GO" id="GO:0008270">
    <property type="term" value="F:zinc ion binding"/>
    <property type="evidence" value="ECO:0007669"/>
    <property type="project" value="UniProtKB-UniRule"/>
</dbReference>
<evidence type="ECO:0000313" key="8">
    <source>
        <dbReference type="EMBL" id="ELY22395.1"/>
    </source>
</evidence>
<keyword evidence="3 6" id="KW-0862">Zinc</keyword>
<dbReference type="Proteomes" id="UP000011651">
    <property type="component" value="Unassembled WGS sequence"/>
</dbReference>
<evidence type="ECO:0000313" key="9">
    <source>
        <dbReference type="Proteomes" id="UP000011651"/>
    </source>
</evidence>
<evidence type="ECO:0000256" key="3">
    <source>
        <dbReference type="ARBA" id="ARBA00022833"/>
    </source>
</evidence>
<sequence>MITRLSTSDLTPFNFSGDAMSDPIATLLDNNRAWAERMCEEDPDYFKRLSNQQNPDYLWIGCSDSRVPANQIIALPPGEVFVHRNVANLLHHTDMNALSVVQFAVDVLKVSHIMIVGHYGCGGIKAAMMGGECGVVDYWLHSVREQYNHHRNSLDHLPLEDQIDRMCELNVKAQVNSLCRTKILQRAWQRGQQISVHGWVYGLSDGRVKDLNCTVSGLEQVETLYRIDRIQQGD</sequence>
<dbReference type="GO" id="GO:0015976">
    <property type="term" value="P:carbon utilization"/>
    <property type="evidence" value="ECO:0007669"/>
    <property type="project" value="InterPro"/>
</dbReference>
<name>L9UBQ7_9GAMM</name>
<dbReference type="SMR" id="L9UBQ7"/>
<feature type="binding site" evidence="6">
    <location>
        <position position="118"/>
    </location>
    <ligand>
        <name>Zn(2+)</name>
        <dbReference type="ChEBI" id="CHEBI:29105"/>
    </ligand>
</feature>
<feature type="binding site" evidence="6">
    <location>
        <position position="62"/>
    </location>
    <ligand>
        <name>Zn(2+)</name>
        <dbReference type="ChEBI" id="CHEBI:29105"/>
    </ligand>
</feature>
<evidence type="ECO:0000256" key="2">
    <source>
        <dbReference type="ARBA" id="ARBA00022723"/>
    </source>
</evidence>
<dbReference type="InterPro" id="IPR036874">
    <property type="entry name" value="Carbonic_anhydrase_sf"/>
</dbReference>
<dbReference type="InterPro" id="IPR015892">
    <property type="entry name" value="Carbonic_anhydrase_CS"/>
</dbReference>
<accession>L9UBQ7</accession>
<feature type="binding site" evidence="6">
    <location>
        <position position="121"/>
    </location>
    <ligand>
        <name>Zn(2+)</name>
        <dbReference type="ChEBI" id="CHEBI:29105"/>
    </ligand>
</feature>
<protein>
    <recommendedName>
        <fullName evidence="7">Carbonic anhydrase</fullName>
        <ecNumber evidence="7">4.2.1.1</ecNumber>
    </recommendedName>
    <alternativeName>
        <fullName evidence="7">Carbonate dehydratase</fullName>
    </alternativeName>
</protein>
<reference evidence="8 9" key="1">
    <citation type="journal article" date="2013" name="Genome Announc.">
        <title>Draft Genome of the Marine Gammaproteobacterium Halomonas titanicae.</title>
        <authorList>
            <person name="Sanchez-Porro C."/>
            <person name="de la Haba R.R."/>
            <person name="Cruz-Hernandez N."/>
            <person name="Gonzalez J.M."/>
            <person name="Reyes-Guirao C."/>
            <person name="Navarro-Sampedro L."/>
            <person name="Carballo M."/>
            <person name="Ventosa A."/>
        </authorList>
    </citation>
    <scope>NUCLEOTIDE SEQUENCE [LARGE SCALE GENOMIC DNA]</scope>
    <source>
        <strain evidence="8 9">BH1</strain>
    </source>
</reference>